<evidence type="ECO:0000313" key="2">
    <source>
        <dbReference type="EMBL" id="KAA6351673.1"/>
    </source>
</evidence>
<feature type="domain" description="Surface glycan-binding protein B xyloglucan binding" evidence="1">
    <location>
        <begin position="210"/>
        <end position="434"/>
    </location>
</feature>
<dbReference type="InterPro" id="IPR014756">
    <property type="entry name" value="Ig_E-set"/>
</dbReference>
<proteinExistence type="predicted"/>
<accession>A0A5J4T209</accession>
<dbReference type="GO" id="GO:0030247">
    <property type="term" value="F:polysaccharide binding"/>
    <property type="evidence" value="ECO:0007669"/>
    <property type="project" value="InterPro"/>
</dbReference>
<dbReference type="EMBL" id="SNRY01000010">
    <property type="protein sequence ID" value="KAA6351673.1"/>
    <property type="molecule type" value="Genomic_DNA"/>
</dbReference>
<protein>
    <recommendedName>
        <fullName evidence="1">Surface glycan-binding protein B xyloglucan binding domain-containing protein</fullName>
    </recommendedName>
</protein>
<organism evidence="2">
    <name type="scientific">termite gut metagenome</name>
    <dbReference type="NCBI Taxonomy" id="433724"/>
    <lineage>
        <taxon>unclassified sequences</taxon>
        <taxon>metagenomes</taxon>
        <taxon>organismal metagenomes</taxon>
    </lineage>
</organism>
<reference evidence="2" key="1">
    <citation type="submission" date="2019-03" db="EMBL/GenBank/DDBJ databases">
        <title>Single cell metagenomics reveals metabolic interactions within the superorganism composed of flagellate Streblomastix strix and complex community of Bacteroidetes bacteria on its surface.</title>
        <authorList>
            <person name="Treitli S.C."/>
            <person name="Kolisko M."/>
            <person name="Husnik F."/>
            <person name="Keeling P."/>
            <person name="Hampl V."/>
        </authorList>
    </citation>
    <scope>NUCLEOTIDE SEQUENCE</scope>
    <source>
        <strain evidence="2">STM</strain>
    </source>
</reference>
<evidence type="ECO:0000259" key="1">
    <source>
        <dbReference type="Pfam" id="PF18329"/>
    </source>
</evidence>
<dbReference type="AlphaFoldDB" id="A0A5J4T209"/>
<dbReference type="SUPFAM" id="SSF81296">
    <property type="entry name" value="E set domains"/>
    <property type="match status" value="1"/>
</dbReference>
<dbReference type="Gene3D" id="2.60.40.10">
    <property type="entry name" value="Immunoglobulins"/>
    <property type="match status" value="2"/>
</dbReference>
<name>A0A5J4T209_9ZZZZ</name>
<gene>
    <name evidence="2" type="ORF">EZS27_000944</name>
</gene>
<sequence>MNVLLGLFIGAMGFVSCNDNDDPNENSPITITNVYLEDASSSVPDREVTFARLGQLLRIEGSGFTGLKRVYINGYSTYFNPVFLSDNSILVGISKETPIVDADPEERNKIKFVKDGTQMVYLFEIRSSAPVITNISHTMPLAGETITIYGEGLIEVSKVVFPGDIDVTNNIVSDADGEFCIVQVPDGVSDEGGSVFIECANGGAYSPAYFNFKKGILLDFDGKGSHNSWGSTESMILPEDLESEPIGEGNASQGIYCAHRPERITEFAPAKNRCSEVWTAGDNWRDQLTPYIPATTPLDQVAFQFDIYVPKTWKDSGFLKICLINNFNGGEWSKESYNYVPWIVGKEIVPFQTEGWKTVTIPLNKLYSFADDDYTFEDVLARREAATYSNFGFYFENSDFTLKNITGNDSDNAIEFPSAITSVQIYTDNWRIVPLDTPTYTDFPEEEE</sequence>
<comment type="caution">
    <text evidence="2">The sequence shown here is derived from an EMBL/GenBank/DDBJ whole genome shotgun (WGS) entry which is preliminary data.</text>
</comment>
<dbReference type="Pfam" id="PF18329">
    <property type="entry name" value="SGBP_B_XBD"/>
    <property type="match status" value="1"/>
</dbReference>
<dbReference type="InterPro" id="IPR040475">
    <property type="entry name" value="SGBP_B_XBD"/>
</dbReference>
<dbReference type="InterPro" id="IPR013783">
    <property type="entry name" value="Ig-like_fold"/>
</dbReference>